<feature type="region of interest" description="Disordered" evidence="1">
    <location>
        <begin position="19"/>
        <end position="39"/>
    </location>
</feature>
<evidence type="ECO:0000256" key="1">
    <source>
        <dbReference type="SAM" id="MobiDB-lite"/>
    </source>
</evidence>
<evidence type="ECO:0000313" key="2">
    <source>
        <dbReference type="EMBL" id="EFE88205.1"/>
    </source>
</evidence>
<dbReference type="PATRIC" id="fig|518634.7.peg.1811"/>
<dbReference type="Proteomes" id="UP000003191">
    <property type="component" value="Unassembled WGS sequence"/>
</dbReference>
<sequence length="39" mass="4241">MAHRLAIGCLRQPATRFEPETLPTSKAGPGLKFDCNDTP</sequence>
<proteinExistence type="predicted"/>
<accession>D4BRZ2</accession>
<reference evidence="2 3" key="1">
    <citation type="submission" date="2010-02" db="EMBL/GenBank/DDBJ databases">
        <authorList>
            <person name="Weinstock G."/>
            <person name="Sodergren E."/>
            <person name="Clifton S."/>
            <person name="Fulton L."/>
            <person name="Fulton B."/>
            <person name="Courtney L."/>
            <person name="Fronick C."/>
            <person name="Harrison M."/>
            <person name="Strong C."/>
            <person name="Farmer C."/>
            <person name="Delahaunty K."/>
            <person name="Markovic C."/>
            <person name="Hall O."/>
            <person name="Minx P."/>
            <person name="Tomlinson C."/>
            <person name="Mitreva M."/>
            <person name="Nelson J."/>
            <person name="Hou S."/>
            <person name="Wollam A."/>
            <person name="Pepin K.H."/>
            <person name="Johnson M."/>
            <person name="Bhonagiri V."/>
            <person name="Zhang X."/>
            <person name="Suruliraj S."/>
            <person name="Warren W."/>
            <person name="Chinwalla A."/>
            <person name="Mardis E.R."/>
            <person name="Wilson R.K."/>
        </authorList>
    </citation>
    <scope>NUCLEOTIDE SEQUENCE [LARGE SCALE GENOMIC DNA]</scope>
    <source>
        <strain evidence="2 3">DSM 20213</strain>
    </source>
</reference>
<keyword evidence="3" id="KW-1185">Reference proteome</keyword>
<name>D4BRZ2_BIFBR</name>
<organism evidence="2 3">
    <name type="scientific">Bifidobacterium breve DSM 20213 = JCM 1192</name>
    <dbReference type="NCBI Taxonomy" id="518634"/>
    <lineage>
        <taxon>Bacteria</taxon>
        <taxon>Bacillati</taxon>
        <taxon>Actinomycetota</taxon>
        <taxon>Actinomycetes</taxon>
        <taxon>Bifidobacteriales</taxon>
        <taxon>Bifidobacteriaceae</taxon>
        <taxon>Bifidobacterium</taxon>
    </lineage>
</organism>
<dbReference type="AlphaFoldDB" id="D4BRZ2"/>
<dbReference type="HOGENOM" id="CLU_3305493_0_0_11"/>
<comment type="caution">
    <text evidence="2">The sequence shown here is derived from an EMBL/GenBank/DDBJ whole genome shotgun (WGS) entry which is preliminary data.</text>
</comment>
<evidence type="ECO:0000313" key="3">
    <source>
        <dbReference type="Proteomes" id="UP000003191"/>
    </source>
</evidence>
<gene>
    <name evidence="2" type="ORF">BIFBRE_04883</name>
</gene>
<dbReference type="EMBL" id="ACCG02000016">
    <property type="protein sequence ID" value="EFE88205.1"/>
    <property type="molecule type" value="Genomic_DNA"/>
</dbReference>
<protein>
    <submittedName>
        <fullName evidence="2">Uncharacterized protein</fullName>
    </submittedName>
</protein>